<dbReference type="AlphaFoldDB" id="A0A0E9WJU0"/>
<dbReference type="EMBL" id="GBXM01018016">
    <property type="protein sequence ID" value="JAH90561.1"/>
    <property type="molecule type" value="Transcribed_RNA"/>
</dbReference>
<name>A0A0E9WJU0_ANGAN</name>
<protein>
    <submittedName>
        <fullName evidence="1">Uncharacterized protein</fullName>
    </submittedName>
</protein>
<sequence>MLSQMKWVKENSEGQDKLKFLLKGEEGGWGLADSALAVISAHIFSTRSMCPKWSSLRAEG</sequence>
<organism evidence="1">
    <name type="scientific">Anguilla anguilla</name>
    <name type="common">European freshwater eel</name>
    <name type="synonym">Muraena anguilla</name>
    <dbReference type="NCBI Taxonomy" id="7936"/>
    <lineage>
        <taxon>Eukaryota</taxon>
        <taxon>Metazoa</taxon>
        <taxon>Chordata</taxon>
        <taxon>Craniata</taxon>
        <taxon>Vertebrata</taxon>
        <taxon>Euteleostomi</taxon>
        <taxon>Actinopterygii</taxon>
        <taxon>Neopterygii</taxon>
        <taxon>Teleostei</taxon>
        <taxon>Anguilliformes</taxon>
        <taxon>Anguillidae</taxon>
        <taxon>Anguilla</taxon>
    </lineage>
</organism>
<accession>A0A0E9WJU0</accession>
<proteinExistence type="predicted"/>
<reference evidence="1" key="1">
    <citation type="submission" date="2014-11" db="EMBL/GenBank/DDBJ databases">
        <authorList>
            <person name="Amaro Gonzalez C."/>
        </authorList>
    </citation>
    <scope>NUCLEOTIDE SEQUENCE</scope>
</reference>
<evidence type="ECO:0000313" key="1">
    <source>
        <dbReference type="EMBL" id="JAH90561.1"/>
    </source>
</evidence>
<reference evidence="1" key="2">
    <citation type="journal article" date="2015" name="Fish Shellfish Immunol.">
        <title>Early steps in the European eel (Anguilla anguilla)-Vibrio vulnificus interaction in the gills: Role of the RtxA13 toxin.</title>
        <authorList>
            <person name="Callol A."/>
            <person name="Pajuelo D."/>
            <person name="Ebbesson L."/>
            <person name="Teles M."/>
            <person name="MacKenzie S."/>
            <person name="Amaro C."/>
        </authorList>
    </citation>
    <scope>NUCLEOTIDE SEQUENCE</scope>
</reference>